<gene>
    <name evidence="4" type="ORF">DCC39_06840</name>
</gene>
<sequence length="260" mass="29757">MKPYDKIMDAVKNLATHYPYDKITYADVAKEANVHWTTVRRHLGNKENLKKKLLAYQSENNHSFTDTRTKILDAAEKTFTKYGYEGATLDQVAKEAGLTKGAVYWHFTSKSDLFLVLTDRSLKKLIEGLPQQSEDIFNSRSSMEALKVLLENEFRACAEEKNDKPLLFFEFISKRRDQEIKEKLSTSFSQLFEGTSEILKKLQQQNLVTRDVDSHALSVILHALTNGIMLMSLVSPDHVPLRTIADDVSKIIWKGIMPEN</sequence>
<dbReference type="GO" id="GO:0003700">
    <property type="term" value="F:DNA-binding transcription factor activity"/>
    <property type="evidence" value="ECO:0007669"/>
    <property type="project" value="TreeGrafter"/>
</dbReference>
<dbReference type="OrthoDB" id="9785164at2"/>
<dbReference type="InterPro" id="IPR036271">
    <property type="entry name" value="Tet_transcr_reg_TetR-rel_C_sf"/>
</dbReference>
<dbReference type="AlphaFoldDB" id="A0A2U1K5Y7"/>
<dbReference type="Proteomes" id="UP000245998">
    <property type="component" value="Unassembled WGS sequence"/>
</dbReference>
<dbReference type="PROSITE" id="PS01081">
    <property type="entry name" value="HTH_TETR_1"/>
    <property type="match status" value="1"/>
</dbReference>
<protein>
    <submittedName>
        <fullName evidence="4">TetR family transcriptional regulator</fullName>
    </submittedName>
</protein>
<dbReference type="InterPro" id="IPR009057">
    <property type="entry name" value="Homeodomain-like_sf"/>
</dbReference>
<evidence type="ECO:0000313" key="4">
    <source>
        <dbReference type="EMBL" id="PWA12328.1"/>
    </source>
</evidence>
<feature type="domain" description="HTH tetR-type" evidence="3">
    <location>
        <begin position="65"/>
        <end position="125"/>
    </location>
</feature>
<keyword evidence="5" id="KW-1185">Reference proteome</keyword>
<accession>A0A2U1K5Y7</accession>
<dbReference type="GO" id="GO:0000976">
    <property type="term" value="F:transcription cis-regulatory region binding"/>
    <property type="evidence" value="ECO:0007669"/>
    <property type="project" value="TreeGrafter"/>
</dbReference>
<dbReference type="Pfam" id="PF00440">
    <property type="entry name" value="TetR_N"/>
    <property type="match status" value="1"/>
</dbReference>
<evidence type="ECO:0000259" key="3">
    <source>
        <dbReference type="PROSITE" id="PS50977"/>
    </source>
</evidence>
<evidence type="ECO:0000313" key="5">
    <source>
        <dbReference type="Proteomes" id="UP000245998"/>
    </source>
</evidence>
<dbReference type="RefSeq" id="WP_116554151.1">
    <property type="nucleotide sequence ID" value="NZ_QCZG01000010.1"/>
</dbReference>
<feature type="DNA-binding region" description="H-T-H motif" evidence="2">
    <location>
        <begin position="88"/>
        <end position="107"/>
    </location>
</feature>
<dbReference type="SUPFAM" id="SSF48498">
    <property type="entry name" value="Tetracyclin repressor-like, C-terminal domain"/>
    <property type="match status" value="1"/>
</dbReference>
<evidence type="ECO:0000256" key="2">
    <source>
        <dbReference type="PROSITE-ProRule" id="PRU00335"/>
    </source>
</evidence>
<name>A0A2U1K5Y7_9BACI</name>
<dbReference type="PROSITE" id="PS50977">
    <property type="entry name" value="HTH_TETR_2"/>
    <property type="match status" value="1"/>
</dbReference>
<dbReference type="SUPFAM" id="SSF46689">
    <property type="entry name" value="Homeodomain-like"/>
    <property type="match status" value="2"/>
</dbReference>
<dbReference type="PANTHER" id="PTHR30055:SF226">
    <property type="entry name" value="HTH-TYPE TRANSCRIPTIONAL REGULATOR PKSA"/>
    <property type="match status" value="1"/>
</dbReference>
<organism evidence="4 5">
    <name type="scientific">Pueribacillus theae</name>
    <dbReference type="NCBI Taxonomy" id="2171751"/>
    <lineage>
        <taxon>Bacteria</taxon>
        <taxon>Bacillati</taxon>
        <taxon>Bacillota</taxon>
        <taxon>Bacilli</taxon>
        <taxon>Bacillales</taxon>
        <taxon>Bacillaceae</taxon>
        <taxon>Pueribacillus</taxon>
    </lineage>
</organism>
<dbReference type="InterPro" id="IPR050109">
    <property type="entry name" value="HTH-type_TetR-like_transc_reg"/>
</dbReference>
<dbReference type="PRINTS" id="PR00455">
    <property type="entry name" value="HTHTETR"/>
</dbReference>
<proteinExistence type="predicted"/>
<evidence type="ECO:0000256" key="1">
    <source>
        <dbReference type="ARBA" id="ARBA00023125"/>
    </source>
</evidence>
<dbReference type="InterPro" id="IPR023772">
    <property type="entry name" value="DNA-bd_HTH_TetR-type_CS"/>
</dbReference>
<keyword evidence="1 2" id="KW-0238">DNA-binding</keyword>
<dbReference type="Gene3D" id="1.10.357.10">
    <property type="entry name" value="Tetracycline Repressor, domain 2"/>
    <property type="match status" value="2"/>
</dbReference>
<dbReference type="PANTHER" id="PTHR30055">
    <property type="entry name" value="HTH-TYPE TRANSCRIPTIONAL REGULATOR RUTR"/>
    <property type="match status" value="1"/>
</dbReference>
<dbReference type="EMBL" id="QCZG01000010">
    <property type="protein sequence ID" value="PWA12328.1"/>
    <property type="molecule type" value="Genomic_DNA"/>
</dbReference>
<dbReference type="InterPro" id="IPR001647">
    <property type="entry name" value="HTH_TetR"/>
</dbReference>
<reference evidence="4 5" key="1">
    <citation type="submission" date="2018-04" db="EMBL/GenBank/DDBJ databases">
        <title>Camelliibacillus theae gen. nov., sp. nov., isolated from Pu'er tea.</title>
        <authorList>
            <person name="Niu L."/>
        </authorList>
    </citation>
    <scope>NUCLEOTIDE SEQUENCE [LARGE SCALE GENOMIC DNA]</scope>
    <source>
        <strain evidence="4 5">T8</strain>
    </source>
</reference>
<comment type="caution">
    <text evidence="4">The sequence shown here is derived from an EMBL/GenBank/DDBJ whole genome shotgun (WGS) entry which is preliminary data.</text>
</comment>